<dbReference type="InterPro" id="IPR002347">
    <property type="entry name" value="SDR_fam"/>
</dbReference>
<comment type="similarity">
    <text evidence="1">Belongs to the short-chain dehydrogenases/reductases (SDR) family.</text>
</comment>
<dbReference type="InterPro" id="IPR036291">
    <property type="entry name" value="NAD(P)-bd_dom_sf"/>
</dbReference>
<dbReference type="Pfam" id="PF09424">
    <property type="entry name" value="YqeY"/>
    <property type="match status" value="1"/>
</dbReference>
<keyword evidence="6" id="KW-1185">Reference proteome</keyword>
<comment type="caution">
    <text evidence="5">The sequence shown here is derived from an EMBL/GenBank/DDBJ whole genome shotgun (WGS) entry which is preliminary data.</text>
</comment>
<reference evidence="6" key="1">
    <citation type="journal article" date="2017" name="bioRxiv">
        <title>Conservation of a gene cluster reveals novel cercosporin biosynthetic mechanisms and extends production to the genus Colletotrichum.</title>
        <authorList>
            <person name="de Jonge R."/>
            <person name="Ebert M.K."/>
            <person name="Huitt-Roehl C.R."/>
            <person name="Pal P."/>
            <person name="Suttle J.C."/>
            <person name="Spanner R.E."/>
            <person name="Neubauer J.D."/>
            <person name="Jurick W.M.II."/>
            <person name="Stott K.A."/>
            <person name="Secor G.A."/>
            <person name="Thomma B.P.H.J."/>
            <person name="Van de Peer Y."/>
            <person name="Townsend C.A."/>
            <person name="Bolton M.D."/>
        </authorList>
    </citation>
    <scope>NUCLEOTIDE SEQUENCE [LARGE SCALE GENOMIC DNA]</scope>
    <source>
        <strain evidence="6">CBS538.71</strain>
    </source>
</reference>
<keyword evidence="3" id="KW-0496">Mitochondrion</keyword>
<dbReference type="Gene3D" id="3.40.50.720">
    <property type="entry name" value="NAD(P)-binding Rossmann-like Domain"/>
    <property type="match status" value="1"/>
</dbReference>
<evidence type="ECO:0000256" key="1">
    <source>
        <dbReference type="ARBA" id="ARBA00006484"/>
    </source>
</evidence>
<evidence type="ECO:0000256" key="3">
    <source>
        <dbReference type="RuleBase" id="RU365099"/>
    </source>
</evidence>
<proteinExistence type="inferred from homology"/>
<protein>
    <recommendedName>
        <fullName evidence="3">Altered inheritance of mitochondria protein 41</fullName>
    </recommendedName>
</protein>
<evidence type="ECO:0000313" key="6">
    <source>
        <dbReference type="Proteomes" id="UP000237631"/>
    </source>
</evidence>
<feature type="coiled-coil region" evidence="4">
    <location>
        <begin position="136"/>
        <end position="167"/>
    </location>
</feature>
<keyword evidence="4" id="KW-0175">Coiled coil</keyword>
<dbReference type="InterPro" id="IPR042184">
    <property type="entry name" value="YqeY/Aim41_N"/>
</dbReference>
<keyword evidence="2" id="KW-0560">Oxidoreductase</keyword>
<organism evidence="5 6">
    <name type="scientific">Cercospora berteroae</name>
    <dbReference type="NCBI Taxonomy" id="357750"/>
    <lineage>
        <taxon>Eukaryota</taxon>
        <taxon>Fungi</taxon>
        <taxon>Dikarya</taxon>
        <taxon>Ascomycota</taxon>
        <taxon>Pezizomycotina</taxon>
        <taxon>Dothideomycetes</taxon>
        <taxon>Dothideomycetidae</taxon>
        <taxon>Mycosphaerellales</taxon>
        <taxon>Mycosphaerellaceae</taxon>
        <taxon>Cercospora</taxon>
    </lineage>
</organism>
<accession>A0A2S6BQA8</accession>
<dbReference type="GO" id="GO:0016884">
    <property type="term" value="F:carbon-nitrogen ligase activity, with glutamine as amido-N-donor"/>
    <property type="evidence" value="ECO:0007669"/>
    <property type="project" value="UniProtKB-UniRule"/>
</dbReference>
<dbReference type="GO" id="GO:0005739">
    <property type="term" value="C:mitochondrion"/>
    <property type="evidence" value="ECO:0007669"/>
    <property type="project" value="UniProtKB-SubCell"/>
</dbReference>
<dbReference type="SUPFAM" id="SSF89095">
    <property type="entry name" value="GatB/YqeY motif"/>
    <property type="match status" value="1"/>
</dbReference>
<sequence>MALNTTTRMLLRSRIALRNTWMCQSCHAIRYSSTDAPASPLLSKLKGDLKTAMKAKDTARLNVLRGVIAEVTNSAKTSSPIKTDMQLLSVLKKRVAAAKAAQQEFKAAGRDDLVEKEQQQVDVLDEYADSVETMGVEEIQNAVKAVVDQAKAAAENAKINMGEVLKKVLGPGGSLEGKPVDRAEVARIVKQTLGQTNIAPLKREPVQGKEVLQLATGHVDTLPGLTALMMCYGSVLKYEEQATHVQKNSVLIAKKVFAIASSKISSMPPPINPALHEHPNGAGDQRPTAMQISQDEGLLGGSALVGKTFLITGCSSGLGIETARALYATGADVFMTVRPAKATKGEEVVQDIKKSVPEGKGKLELVLMDLSSPQSVLKAADDFLQRSRSLNVLICNAGVMMCPISLTAEGFEMHMASNHFGPISLDTFELILAYQQPRLGHFLLFQLLKKSLLASATSDFSSRVVIVSSAGHRFSPFRFDDMNFSRDGIERHYGHKNLHATSVHSGVILDTELPRHQTNDSLDSDFNMEELLPLMKSIPQGAATQVWAATAKYLNDKGGSYVADCGECGPFPEGASVAAAGYGLHAYDDSAEEKLWRLSCEAFAMAVE</sequence>
<name>A0A2S6BQA8_9PEZI</name>
<comment type="subcellular location">
    <subcellularLocation>
        <location evidence="3">Mitochondrion</location>
    </subcellularLocation>
</comment>
<evidence type="ECO:0000256" key="2">
    <source>
        <dbReference type="ARBA" id="ARBA00023002"/>
    </source>
</evidence>
<dbReference type="AlphaFoldDB" id="A0A2S6BQA8"/>
<dbReference type="PANTHER" id="PTHR24320:SF272">
    <property type="entry name" value="NAD(P)-BINDING ROSSMANN-FOLD SUPERFAMILY PROTEIN"/>
    <property type="match status" value="1"/>
</dbReference>
<dbReference type="OrthoDB" id="191139at2759"/>
<dbReference type="InterPro" id="IPR019004">
    <property type="entry name" value="YqeY/Aim41"/>
</dbReference>
<evidence type="ECO:0000256" key="4">
    <source>
        <dbReference type="SAM" id="Coils"/>
    </source>
</evidence>
<gene>
    <name evidence="3" type="primary">AIM41</name>
    <name evidence="5" type="ORF">CBER1_02155</name>
</gene>
<evidence type="ECO:0000313" key="5">
    <source>
        <dbReference type="EMBL" id="PPJ49642.1"/>
    </source>
</evidence>
<dbReference type="InterPro" id="IPR003789">
    <property type="entry name" value="Asn/Gln_tRNA_amidoTrase-B-like"/>
</dbReference>
<dbReference type="PANTHER" id="PTHR24320">
    <property type="entry name" value="RETINOL DEHYDROGENASE"/>
    <property type="match status" value="1"/>
</dbReference>
<dbReference type="SUPFAM" id="SSF51735">
    <property type="entry name" value="NAD(P)-binding Rossmann-fold domains"/>
    <property type="match status" value="1"/>
</dbReference>
<comment type="similarity">
    <text evidence="3">Belongs to the AIM41 family.</text>
</comment>
<dbReference type="EMBL" id="PNEN01001800">
    <property type="protein sequence ID" value="PPJ49642.1"/>
    <property type="molecule type" value="Genomic_DNA"/>
</dbReference>
<dbReference type="Pfam" id="PF00106">
    <property type="entry name" value="adh_short"/>
    <property type="match status" value="1"/>
</dbReference>
<dbReference type="GO" id="GO:0016491">
    <property type="term" value="F:oxidoreductase activity"/>
    <property type="evidence" value="ECO:0007669"/>
    <property type="project" value="UniProtKB-KW"/>
</dbReference>
<dbReference type="STRING" id="357750.A0A2S6BQA8"/>
<dbReference type="Gene3D" id="1.10.1510.10">
    <property type="entry name" value="Uncharacterised protein YqeY/AIM41 PF09424, N-terminal domain"/>
    <property type="match status" value="1"/>
</dbReference>
<dbReference type="Proteomes" id="UP000237631">
    <property type="component" value="Unassembled WGS sequence"/>
</dbReference>